<accession>A0ABY2WS40</accession>
<keyword evidence="1" id="KW-0812">Transmembrane</keyword>
<reference evidence="3 4" key="1">
    <citation type="submission" date="2019-05" db="EMBL/GenBank/DDBJ databases">
        <title>Flagellimonas sp. AsT0115, sp. nov., isolated from a marine red algae, Asparagopsis taxiformis.</title>
        <authorList>
            <person name="Kim J."/>
            <person name="Jeong S.E."/>
            <person name="Jeon C.O."/>
        </authorList>
    </citation>
    <scope>NUCLEOTIDE SEQUENCE [LARGE SCALE GENOMIC DNA]</scope>
    <source>
        <strain evidence="3 4">AsT0115</strain>
    </source>
</reference>
<sequence>MDKLTLIVVLILTSGIVGGVGNFFRFESNLEAKGYNLVKSIFLGTIAAFTIPLFLNMVSSDLLEFQNAPTDYFVFVGFCLIAAFFSNRFMHSIGDRVIQDLEKIKRKTDVIEEETKDNSEKVEALVEEQTDGGTVATKPQKLEEIKNEVPAEVADKIFESFQNEKYKFRTVEGIAKDSGLDSSETKALIEKLEQKNIIKRYRGRGGKRIYSLTD</sequence>
<dbReference type="RefSeq" id="WP_138835038.1">
    <property type="nucleotide sequence ID" value="NZ_VCNI01000001.1"/>
</dbReference>
<evidence type="ECO:0000259" key="2">
    <source>
        <dbReference type="Pfam" id="PF20303"/>
    </source>
</evidence>
<feature type="domain" description="YEATS-Like-Associating Three TM" evidence="2">
    <location>
        <begin position="4"/>
        <end position="108"/>
    </location>
</feature>
<gene>
    <name evidence="3" type="ORF">FGG15_08085</name>
</gene>
<evidence type="ECO:0000313" key="4">
    <source>
        <dbReference type="Proteomes" id="UP000751614"/>
    </source>
</evidence>
<feature type="transmembrane region" description="Helical" evidence="1">
    <location>
        <begin position="36"/>
        <end position="60"/>
    </location>
</feature>
<proteinExistence type="predicted"/>
<comment type="caution">
    <text evidence="3">The sequence shown here is derived from an EMBL/GenBank/DDBJ whole genome shotgun (WGS) entry which is preliminary data.</text>
</comment>
<keyword evidence="1" id="KW-0472">Membrane</keyword>
<protein>
    <recommendedName>
        <fullName evidence="2">YEATS-Like-Associating Three TM domain-containing protein</fullName>
    </recommendedName>
</protein>
<organism evidence="3 4">
    <name type="scientific">Flagellimonas algicola</name>
    <dbReference type="NCBI Taxonomy" id="2583815"/>
    <lineage>
        <taxon>Bacteria</taxon>
        <taxon>Pseudomonadati</taxon>
        <taxon>Bacteroidota</taxon>
        <taxon>Flavobacteriia</taxon>
        <taxon>Flavobacteriales</taxon>
        <taxon>Flavobacteriaceae</taxon>
        <taxon>Flagellimonas</taxon>
    </lineage>
</organism>
<keyword evidence="1" id="KW-1133">Transmembrane helix</keyword>
<feature type="transmembrane region" description="Helical" evidence="1">
    <location>
        <begin position="72"/>
        <end position="90"/>
    </location>
</feature>
<dbReference type="Pfam" id="PF20303">
    <property type="entry name" value="YLATT"/>
    <property type="match status" value="1"/>
</dbReference>
<evidence type="ECO:0000313" key="3">
    <source>
        <dbReference type="EMBL" id="TMU57491.1"/>
    </source>
</evidence>
<dbReference type="InterPro" id="IPR046890">
    <property type="entry name" value="YLATT"/>
</dbReference>
<name>A0ABY2WS40_9FLAO</name>
<evidence type="ECO:0000256" key="1">
    <source>
        <dbReference type="SAM" id="Phobius"/>
    </source>
</evidence>
<dbReference type="Proteomes" id="UP000751614">
    <property type="component" value="Unassembled WGS sequence"/>
</dbReference>
<dbReference type="EMBL" id="VCNI01000001">
    <property type="protein sequence ID" value="TMU57491.1"/>
    <property type="molecule type" value="Genomic_DNA"/>
</dbReference>
<feature type="transmembrane region" description="Helical" evidence="1">
    <location>
        <begin position="6"/>
        <end position="24"/>
    </location>
</feature>
<dbReference type="InterPro" id="IPR036388">
    <property type="entry name" value="WH-like_DNA-bd_sf"/>
</dbReference>
<dbReference type="Gene3D" id="1.10.10.10">
    <property type="entry name" value="Winged helix-like DNA-binding domain superfamily/Winged helix DNA-binding domain"/>
    <property type="match status" value="1"/>
</dbReference>
<keyword evidence="4" id="KW-1185">Reference proteome</keyword>